<dbReference type="PRINTS" id="PR01440">
    <property type="entry name" value="CELLSNTHASEB"/>
</dbReference>
<comment type="function">
    <text evidence="1">Binds the cellulose synthase activator, bis-(3'-5') cyclic diguanylic acid (c-di-GMP).</text>
</comment>
<evidence type="ECO:0000256" key="4">
    <source>
        <dbReference type="ARBA" id="ARBA00010714"/>
    </source>
</evidence>
<organism evidence="16 17">
    <name type="scientific">Aquifex aeolicus (strain VF5)</name>
    <dbReference type="NCBI Taxonomy" id="224324"/>
    <lineage>
        <taxon>Bacteria</taxon>
        <taxon>Pseudomonadati</taxon>
        <taxon>Aquificota</taxon>
        <taxon>Aquificia</taxon>
        <taxon>Aquificales</taxon>
        <taxon>Aquificaceae</taxon>
        <taxon>Aquifex</taxon>
    </lineage>
</organism>
<evidence type="ECO:0000256" key="5">
    <source>
        <dbReference type="ARBA" id="ARBA00011437"/>
    </source>
</evidence>
<protein>
    <recommendedName>
        <fullName evidence="6">Cyclic di-GMP-binding protein</fullName>
    </recommendedName>
    <alternativeName>
        <fullName evidence="14">Cellulose synthase regulatory subunit</fullName>
    </alternativeName>
</protein>
<evidence type="ECO:0000256" key="15">
    <source>
        <dbReference type="SAM" id="Phobius"/>
    </source>
</evidence>
<keyword evidence="9" id="KW-0973">c-di-GMP</keyword>
<dbReference type="GO" id="GO:0006011">
    <property type="term" value="P:UDP-alpha-D-glucose metabolic process"/>
    <property type="evidence" value="ECO:0007669"/>
    <property type="project" value="InterPro"/>
</dbReference>
<dbReference type="PIR" id="F70421">
    <property type="entry name" value="F70421"/>
</dbReference>
<evidence type="ECO:0000256" key="1">
    <source>
        <dbReference type="ARBA" id="ARBA00002057"/>
    </source>
</evidence>
<keyword evidence="12 15" id="KW-1133">Transmembrane helix</keyword>
<dbReference type="STRING" id="224324.aq_1400"/>
<evidence type="ECO:0000256" key="3">
    <source>
        <dbReference type="ARBA" id="ARBA00005186"/>
    </source>
</evidence>
<evidence type="ECO:0000256" key="13">
    <source>
        <dbReference type="ARBA" id="ARBA00023136"/>
    </source>
</evidence>
<proteinExistence type="inferred from homology"/>
<evidence type="ECO:0000313" key="17">
    <source>
        <dbReference type="Proteomes" id="UP000000798"/>
    </source>
</evidence>
<dbReference type="GO" id="GO:0005886">
    <property type="term" value="C:plasma membrane"/>
    <property type="evidence" value="ECO:0000318"/>
    <property type="project" value="GO_Central"/>
</dbReference>
<dbReference type="OrthoDB" id="9806702at2"/>
<dbReference type="PANTHER" id="PTHR39083:SF1">
    <property type="entry name" value="CYCLIC DI-GMP-BINDING PROTEIN"/>
    <property type="match status" value="1"/>
</dbReference>
<evidence type="ECO:0000256" key="11">
    <source>
        <dbReference type="ARBA" id="ARBA00022916"/>
    </source>
</evidence>
<dbReference type="Proteomes" id="UP000000798">
    <property type="component" value="Chromosome"/>
</dbReference>
<dbReference type="Gene3D" id="2.60.120.260">
    <property type="entry name" value="Galactose-binding domain-like"/>
    <property type="match status" value="2"/>
</dbReference>
<dbReference type="Pfam" id="PF03170">
    <property type="entry name" value="BcsB"/>
    <property type="match status" value="1"/>
</dbReference>
<comment type="subunit">
    <text evidence="5">Tightly associated with the cellulose synthase catalytic subunit.</text>
</comment>
<dbReference type="EMBL" id="AE000657">
    <property type="protein sequence ID" value="AAC07369.1"/>
    <property type="molecule type" value="Genomic_DNA"/>
</dbReference>
<evidence type="ECO:0000256" key="12">
    <source>
        <dbReference type="ARBA" id="ARBA00022989"/>
    </source>
</evidence>
<dbReference type="KEGG" id="aae:aq_1400"/>
<evidence type="ECO:0000256" key="7">
    <source>
        <dbReference type="ARBA" id="ARBA00022475"/>
    </source>
</evidence>
<gene>
    <name evidence="16" type="ordered locus">aq_1400</name>
</gene>
<dbReference type="EnsemblBacteria" id="AAC07369">
    <property type="protein sequence ID" value="AAC07369"/>
    <property type="gene ID" value="aq_1400"/>
</dbReference>
<evidence type="ECO:0000313" key="16">
    <source>
        <dbReference type="EMBL" id="AAC07369.1"/>
    </source>
</evidence>
<comment type="subcellular location">
    <subcellularLocation>
        <location evidence="2">Cell inner membrane</location>
        <topology evidence="2">Single-pass membrane protein</topology>
    </subcellularLocation>
</comment>
<comment type="pathway">
    <text evidence="3">Glycan metabolism; bacterial cellulose biosynthesis.</text>
</comment>
<name>O67400_AQUAE</name>
<dbReference type="HOGENOM" id="CLU_016690_0_0_0"/>
<dbReference type="InterPro" id="IPR003920">
    <property type="entry name" value="Cell_synth_B"/>
</dbReference>
<dbReference type="AlphaFoldDB" id="O67400"/>
<evidence type="ECO:0000256" key="9">
    <source>
        <dbReference type="ARBA" id="ARBA00022636"/>
    </source>
</evidence>
<keyword evidence="11" id="KW-0135">Cellulose biosynthesis</keyword>
<sequence>MALSFSQTTSVKLSEFLGKNVLDLKGMDARGKLSFPVNPLWNVEKIKFYIYYKASPVLKSERSEITLLLNGKVITSRQIKDEGLITVEIENPKLFDFNTLTFKASQHYCINCCENENSPELWTQIDLKKSYIQFQYTKKPFPENLAFLKDIYLSERLLSPVEIDILTDKGSNRLLTAGAIFSGYLGAKIKYRRIYVNYTENLRAKDTVVIGTQDFVSRVIGERVSGNIYVTQNPKDKSKFLLVFTGRDEKEILNAVRAFILTPSSYLSEKFVYVSDVVLPEIKAYSSPVLLAPGEEITLRKIAGGDVVVRGYAGRFDFSFFIPPDLMLNPKEKLRLKLFYNHGLLVREGSTINLYINGKFVYSIPVDPYDKSDLKVREVLIPTSVLNKGFNVLTVESALVPNKEDFCAAANFESLKVIIYGNSLISLPDLVHWTKMPNLVYFISTGFPFTTYPDMKDAAVLVESTDGETLSSMFTLLAFIGTKIQFPPLRLSVYVDRLPNDVAQSKDVIVFWNRNSLIKKQILNSLDSVVLVKGKLFEEDQKEFSVNLRKRDYVFTMAMRESPFKPKRTILVLNSKSPGTLHKFVKMLYDPVVLSKIKGDTVFYDEKTDTILSSSSGQVYYIGHMPVYKKVYYEIGYNLKYLVGLLLISLLVLAFATKKLLDYRAKKRHQQEEKEGKEEEKK</sequence>
<keyword evidence="7" id="KW-1003">Cell membrane</keyword>
<accession>O67400</accession>
<evidence type="ECO:0000256" key="14">
    <source>
        <dbReference type="ARBA" id="ARBA00033444"/>
    </source>
</evidence>
<dbReference type="PANTHER" id="PTHR39083">
    <property type="entry name" value="CYCLIC DI-GMP-BINDING PROTEIN"/>
    <property type="match status" value="1"/>
</dbReference>
<evidence type="ECO:0000256" key="2">
    <source>
        <dbReference type="ARBA" id="ARBA00004377"/>
    </source>
</evidence>
<dbReference type="eggNOG" id="COG1215">
    <property type="taxonomic scope" value="Bacteria"/>
</dbReference>
<keyword evidence="10 15" id="KW-0812">Transmembrane</keyword>
<dbReference type="InterPro" id="IPR018513">
    <property type="entry name" value="Cell_synthase_bac"/>
</dbReference>
<dbReference type="FunCoup" id="O67400">
    <property type="interactions" value="14"/>
</dbReference>
<dbReference type="GO" id="GO:0030244">
    <property type="term" value="P:cellulose biosynthetic process"/>
    <property type="evidence" value="ECO:0007669"/>
    <property type="project" value="UniProtKB-KW"/>
</dbReference>
<keyword evidence="17" id="KW-1185">Reference proteome</keyword>
<evidence type="ECO:0000256" key="8">
    <source>
        <dbReference type="ARBA" id="ARBA00022519"/>
    </source>
</evidence>
<dbReference type="InParanoid" id="O67400"/>
<keyword evidence="13 15" id="KW-0472">Membrane</keyword>
<dbReference type="NCBIfam" id="NF008329">
    <property type="entry name" value="PRK11114.2-3"/>
    <property type="match status" value="1"/>
</dbReference>
<keyword evidence="8" id="KW-0997">Cell inner membrane</keyword>
<feature type="transmembrane region" description="Helical" evidence="15">
    <location>
        <begin position="641"/>
        <end position="661"/>
    </location>
</feature>
<evidence type="ECO:0000256" key="6">
    <source>
        <dbReference type="ARBA" id="ARBA00021844"/>
    </source>
</evidence>
<comment type="similarity">
    <text evidence="4">Belongs to the AcsB/BcsB family.</text>
</comment>
<reference evidence="16 17" key="1">
    <citation type="journal article" date="1998" name="Nature">
        <title>The complete genome of the hyperthermophilic bacterium Aquifex aeolicus.</title>
        <authorList>
            <person name="Deckert G."/>
            <person name="Warren P.V."/>
            <person name="Gaasterland T."/>
            <person name="Young W.G."/>
            <person name="Lenox A.L."/>
            <person name="Graham D.E."/>
            <person name="Overbeek R."/>
            <person name="Snead M.A."/>
            <person name="Keller M."/>
            <person name="Aujay M."/>
            <person name="Huber R."/>
            <person name="Feldman R.A."/>
            <person name="Short J.M."/>
            <person name="Olson G.J."/>
            <person name="Swanson R.V."/>
        </authorList>
    </citation>
    <scope>NUCLEOTIDE SEQUENCE [LARGE SCALE GENOMIC DNA]</scope>
    <source>
        <strain evidence="16 17">VF5</strain>
    </source>
</reference>
<evidence type="ECO:0000256" key="10">
    <source>
        <dbReference type="ARBA" id="ARBA00022692"/>
    </source>
</evidence>